<dbReference type="OrthoDB" id="10639650at2759"/>
<dbReference type="EMBL" id="JAOQAZ010000020">
    <property type="protein sequence ID" value="KAJ4255483.1"/>
    <property type="molecule type" value="Genomic_DNA"/>
</dbReference>
<gene>
    <name evidence="1" type="ORF">NW762_009478</name>
</gene>
<evidence type="ECO:0000313" key="1">
    <source>
        <dbReference type="EMBL" id="KAJ4255483.1"/>
    </source>
</evidence>
<reference evidence="1" key="1">
    <citation type="submission" date="2022-09" db="EMBL/GenBank/DDBJ databases">
        <title>Fusarium specimens isolated from Avocado Roots.</title>
        <authorList>
            <person name="Stajich J."/>
            <person name="Roper C."/>
            <person name="Heimlech-Rivalta G."/>
        </authorList>
    </citation>
    <scope>NUCLEOTIDE SEQUENCE</scope>
    <source>
        <strain evidence="1">CF00136</strain>
    </source>
</reference>
<dbReference type="Proteomes" id="UP001152049">
    <property type="component" value="Unassembled WGS sequence"/>
</dbReference>
<dbReference type="AlphaFoldDB" id="A0A9W8VBP5"/>
<comment type="caution">
    <text evidence="1">The sequence shown here is derived from an EMBL/GenBank/DDBJ whole genome shotgun (WGS) entry which is preliminary data.</text>
</comment>
<name>A0A9W8VBP5_9HYPO</name>
<keyword evidence="2" id="KW-1185">Reference proteome</keyword>
<organism evidence="1 2">
    <name type="scientific">Fusarium torreyae</name>
    <dbReference type="NCBI Taxonomy" id="1237075"/>
    <lineage>
        <taxon>Eukaryota</taxon>
        <taxon>Fungi</taxon>
        <taxon>Dikarya</taxon>
        <taxon>Ascomycota</taxon>
        <taxon>Pezizomycotina</taxon>
        <taxon>Sordariomycetes</taxon>
        <taxon>Hypocreomycetidae</taxon>
        <taxon>Hypocreales</taxon>
        <taxon>Nectriaceae</taxon>
        <taxon>Fusarium</taxon>
    </lineage>
</organism>
<accession>A0A9W8VBP5</accession>
<proteinExistence type="predicted"/>
<sequence>MSTEQRALRTSVDAHSKLSLNEKQALVNLINFYNQIRQIQLNENTQITEDNQMFRRAVAHGFSRVFEENQRLAQDVQELGRGAADLRDEMTRNNANTATALAQIAELVVNTRSRGSRSP</sequence>
<protein>
    <submittedName>
        <fullName evidence="1">Uncharacterized protein</fullName>
    </submittedName>
</protein>
<evidence type="ECO:0000313" key="2">
    <source>
        <dbReference type="Proteomes" id="UP001152049"/>
    </source>
</evidence>